<reference evidence="2" key="1">
    <citation type="submission" date="2011-09" db="EMBL/GenBank/DDBJ databases">
        <title>The permanent draft genome of Mucilaginibacter paludis DSM 18603.</title>
        <authorList>
            <consortium name="US DOE Joint Genome Institute (JGI-PGF)"/>
            <person name="Lucas S."/>
            <person name="Han J."/>
            <person name="Lapidus A."/>
            <person name="Bruce D."/>
            <person name="Goodwin L."/>
            <person name="Pitluck S."/>
            <person name="Peters L."/>
            <person name="Kyrpides N."/>
            <person name="Mavromatis K."/>
            <person name="Ivanova N."/>
            <person name="Mikhailova N."/>
            <person name="Held B."/>
            <person name="Detter J.C."/>
            <person name="Tapia R."/>
            <person name="Han C."/>
            <person name="Land M."/>
            <person name="Hauser L."/>
            <person name="Markowitz V."/>
            <person name="Cheng J.-F."/>
            <person name="Hugenholtz P."/>
            <person name="Woyke T."/>
            <person name="Wu D."/>
            <person name="Tindall B."/>
            <person name="Brambilla E."/>
            <person name="Klenk H.-P."/>
            <person name="Eisen J.A."/>
        </authorList>
    </citation>
    <scope>NUCLEOTIDE SEQUENCE [LARGE SCALE GENOMIC DNA]</scope>
    <source>
        <strain evidence="2">DSM 18603</strain>
    </source>
</reference>
<name>H1YHU7_9SPHI</name>
<dbReference type="eggNOG" id="ENOG5033X1W">
    <property type="taxonomic scope" value="Bacteria"/>
</dbReference>
<dbReference type="RefSeq" id="WP_008507963.1">
    <property type="nucleotide sequence ID" value="NZ_CM001403.1"/>
</dbReference>
<dbReference type="STRING" id="714943.Mucpa_3398"/>
<proteinExistence type="predicted"/>
<dbReference type="AlphaFoldDB" id="H1YHU7"/>
<sequence length="519" mass="56929">MKKFRKYSVLVFTGTMLLLTAACKKSENFYQSLVDLPEIRKIYDNAYEVGSQMIITGRLNPDNGLKIEIGGITAKITGLTKVVGGGTQYAPYYVDQATLTITKEMGIGPNRPVKITSAGNTIDGPPIEIFSSGDLADSLQLVSYSTLPTGSLPLYGINGKGSVYLYDGPTNSIKKIAKGGTTVQVVTPASLKDTYGTFAITAFNAGGVDPQEENLYFSAVTTDASADNAANLIYRFCRYNIKTSQLTTLNRTLFLKSATKPLIPTAGLLEGNISQVNLMELTGVYPDSKGNLYLRLGNIIVSGSVKIENSYATARLTTNGELKYLYKSTVPPGIRASQQREYTASITLVPGVGMSYKQGPIMPDENRMYSLALGDGQMNGLPTRILQYDLLNQTTLYNYTKPNINFTKPYISGSFNILTAVSTGGFYNTPTLFGLMPMPGAKLMILYYQERTLQFDDKRFPAFGTMNFNEQRGDRYAPGAVKTNNYKMNEDDVMLNYDEEGMIYTTANSKTLILKTQKQ</sequence>
<dbReference type="EMBL" id="CM001403">
    <property type="protein sequence ID" value="EHQ27497.1"/>
    <property type="molecule type" value="Genomic_DNA"/>
</dbReference>
<evidence type="ECO:0000313" key="3">
    <source>
        <dbReference type="Proteomes" id="UP000002774"/>
    </source>
</evidence>
<dbReference type="HOGENOM" id="CLU_508825_0_0_10"/>
<keyword evidence="3" id="KW-1185">Reference proteome</keyword>
<accession>H1YHU7</accession>
<dbReference type="OrthoDB" id="781006at2"/>
<evidence type="ECO:0008006" key="4">
    <source>
        <dbReference type="Google" id="ProtNLM"/>
    </source>
</evidence>
<gene>
    <name evidence="2" type="ORF">Mucpa_3398</name>
</gene>
<evidence type="ECO:0000313" key="2">
    <source>
        <dbReference type="EMBL" id="EHQ27497.1"/>
    </source>
</evidence>
<feature type="signal peptide" evidence="1">
    <location>
        <begin position="1"/>
        <end position="21"/>
    </location>
</feature>
<feature type="chain" id="PRO_5003557357" description="DUF5689 domain-containing protein" evidence="1">
    <location>
        <begin position="22"/>
        <end position="519"/>
    </location>
</feature>
<organism evidence="2 3">
    <name type="scientific">Mucilaginibacter paludis DSM 18603</name>
    <dbReference type="NCBI Taxonomy" id="714943"/>
    <lineage>
        <taxon>Bacteria</taxon>
        <taxon>Pseudomonadati</taxon>
        <taxon>Bacteroidota</taxon>
        <taxon>Sphingobacteriia</taxon>
        <taxon>Sphingobacteriales</taxon>
        <taxon>Sphingobacteriaceae</taxon>
        <taxon>Mucilaginibacter</taxon>
    </lineage>
</organism>
<dbReference type="Proteomes" id="UP000002774">
    <property type="component" value="Chromosome"/>
</dbReference>
<keyword evidence="1" id="KW-0732">Signal</keyword>
<dbReference type="PROSITE" id="PS51257">
    <property type="entry name" value="PROKAR_LIPOPROTEIN"/>
    <property type="match status" value="1"/>
</dbReference>
<protein>
    <recommendedName>
        <fullName evidence="4">DUF5689 domain-containing protein</fullName>
    </recommendedName>
</protein>
<evidence type="ECO:0000256" key="1">
    <source>
        <dbReference type="SAM" id="SignalP"/>
    </source>
</evidence>